<evidence type="ECO:0000256" key="1">
    <source>
        <dbReference type="SAM" id="MobiDB-lite"/>
    </source>
</evidence>
<dbReference type="KEGG" id="mtuc:J113_04300"/>
<proteinExistence type="predicted"/>
<sequence length="139" mass="13164">MEGRPRCGEGDAEFGPAVGVVGGVGMSAVGGGEGGDDGQAEAAAATAAGGVGAGESVEGDGKKVVGESGAVVADADVDCTVAGVRGDSDFTVPVGDGVVELGGRFGTGGPDRSWNRSGSACGDVAPVRRSGPRSRAAGE</sequence>
<dbReference type="HOGENOM" id="CLU_1842945_0_0_11"/>
<dbReference type="EMBL" id="CP005386">
    <property type="protein sequence ID" value="AGL26081.1"/>
    <property type="molecule type" value="Genomic_DNA"/>
</dbReference>
<dbReference type="AlphaFoldDB" id="R4MDQ1"/>
<accession>R4MDQ1</accession>
<evidence type="ECO:0000313" key="3">
    <source>
        <dbReference type="Proteomes" id="UP000013548"/>
    </source>
</evidence>
<organism evidence="2 3">
    <name type="scientific">Mycobacterium tuberculosis CAS/NITR204</name>
    <dbReference type="NCBI Taxonomy" id="1310114"/>
    <lineage>
        <taxon>Bacteria</taxon>
        <taxon>Bacillati</taxon>
        <taxon>Actinomycetota</taxon>
        <taxon>Actinomycetes</taxon>
        <taxon>Mycobacteriales</taxon>
        <taxon>Mycobacteriaceae</taxon>
        <taxon>Mycobacterium</taxon>
        <taxon>Mycobacterium tuberculosis complex</taxon>
    </lineage>
</organism>
<dbReference type="BioCyc" id="MTUB1310114:G13A2-628-MONOMER"/>
<feature type="region of interest" description="Disordered" evidence="1">
    <location>
        <begin position="25"/>
        <end position="61"/>
    </location>
</feature>
<dbReference type="Proteomes" id="UP000013548">
    <property type="component" value="Chromosome"/>
</dbReference>
<evidence type="ECO:0000313" key="2">
    <source>
        <dbReference type="EMBL" id="AGL26081.1"/>
    </source>
</evidence>
<feature type="region of interest" description="Disordered" evidence="1">
    <location>
        <begin position="104"/>
        <end position="139"/>
    </location>
</feature>
<protein>
    <submittedName>
        <fullName evidence="2">Uncharacterized protein</fullName>
    </submittedName>
</protein>
<reference evidence="2 3" key="1">
    <citation type="journal article" date="2013" name="Genome Announc.">
        <title>Whole-Genome Sequences of Four Clinical Isolates of Mycobacterium tuberculosis from Tamil Nadu, South India.</title>
        <authorList>
            <person name="Narayanan S."/>
            <person name="Deshpande U."/>
        </authorList>
    </citation>
    <scope>NUCLEOTIDE SEQUENCE [LARGE SCALE GENOMIC DNA]</scope>
    <source>
        <strain evidence="2 3">CAS/NITR204</strain>
    </source>
</reference>
<name>R4MDQ1_MYCTX</name>
<gene>
    <name evidence="2" type="ORF">J113_04300</name>
</gene>